<evidence type="ECO:0000256" key="1">
    <source>
        <dbReference type="SAM" id="MobiDB-lite"/>
    </source>
</evidence>
<evidence type="ECO:0000313" key="3">
    <source>
        <dbReference type="EMBL" id="MBI9114175.1"/>
    </source>
</evidence>
<comment type="caution">
    <text evidence="3">The sequence shown here is derived from an EMBL/GenBank/DDBJ whole genome shotgun (WGS) entry which is preliminary data.</text>
</comment>
<gene>
    <name evidence="3" type="ORF">JAV76_03995</name>
</gene>
<evidence type="ECO:0000256" key="2">
    <source>
        <dbReference type="SAM" id="Phobius"/>
    </source>
</evidence>
<dbReference type="SUPFAM" id="SSF47090">
    <property type="entry name" value="PGBD-like"/>
    <property type="match status" value="1"/>
</dbReference>
<keyword evidence="2" id="KW-0812">Transmembrane</keyword>
<dbReference type="Gene3D" id="2.40.420.20">
    <property type="match status" value="1"/>
</dbReference>
<evidence type="ECO:0008006" key="5">
    <source>
        <dbReference type="Google" id="ProtNLM"/>
    </source>
</evidence>
<evidence type="ECO:0000313" key="4">
    <source>
        <dbReference type="Proteomes" id="UP000602087"/>
    </source>
</evidence>
<feature type="region of interest" description="Disordered" evidence="1">
    <location>
        <begin position="395"/>
        <end position="416"/>
    </location>
</feature>
<keyword evidence="2" id="KW-0472">Membrane</keyword>
<dbReference type="RefSeq" id="WP_198732708.1">
    <property type="nucleotide sequence ID" value="NZ_JAEINH010000002.1"/>
</dbReference>
<feature type="transmembrane region" description="Helical" evidence="2">
    <location>
        <begin position="15"/>
        <end position="38"/>
    </location>
</feature>
<protein>
    <recommendedName>
        <fullName evidence="5">Peptidoglycan-binding protein</fullName>
    </recommendedName>
</protein>
<organism evidence="3 4">
    <name type="scientific">Sanguibacter suaedae</name>
    <dbReference type="NCBI Taxonomy" id="2795737"/>
    <lineage>
        <taxon>Bacteria</taxon>
        <taxon>Bacillati</taxon>
        <taxon>Actinomycetota</taxon>
        <taxon>Actinomycetes</taxon>
        <taxon>Micrococcales</taxon>
        <taxon>Sanguibacteraceae</taxon>
        <taxon>Sanguibacter</taxon>
    </lineage>
</organism>
<dbReference type="InterPro" id="IPR036365">
    <property type="entry name" value="PGBD-like_sf"/>
</dbReference>
<feature type="compositionally biased region" description="Acidic residues" evidence="1">
    <location>
        <begin position="399"/>
        <end position="409"/>
    </location>
</feature>
<proteinExistence type="predicted"/>
<sequence>MTLKESLAGLRGHRVIWIVAAVAVVSLTAGIVLSRFVISPGDAAASTTPPQAGLITVPVEKKLLENDVTLRADIKYDESVALTIETGEISGAAVVTGAVPEAGATLTPASVILEIAGRPVIALPGELPTYRTLRVGVSGPDVVQLKQALAAVGIDPGNAESDMYDAATAAAVDKLYVAAGYPSPPVDEDAQAAVDAARDTVSSAKDMLASAQSELVAATAGPPDVDRIGAENAVNAAQRELDKATNGPADPEAPPVDVASLQDALTLAQAELNALLAPKAATLETQSRDAAAQSVRDAETALAEALEDTLTGLPASEVAYFTNLPRRVDEVLIARGETVTAASPVMRVSGADVIIEGTVAEADAKLLSAGLTGQFTLPDDTTATATITEVVAATSDAGGEGEGDAEGGEEGASSGSRYTVTFAPVDLSPEQIGALQGENVRMTVPVDSTGGEVLAVPSAALTAGSGGESRVEVTRDGKATELVTVATGLAADGFVEITSSETPLDAGDLVVVGK</sequence>
<name>A0A934M931_9MICO</name>
<reference evidence="3" key="1">
    <citation type="submission" date="2020-12" db="EMBL/GenBank/DDBJ databases">
        <title>Sanguibacter suaedae sp. nov., isolated from Suaeda aralocaspica.</title>
        <authorList>
            <person name="Ma Q."/>
        </authorList>
    </citation>
    <scope>NUCLEOTIDE SEQUENCE</scope>
    <source>
        <strain evidence="3">YZGR15</strain>
    </source>
</reference>
<keyword evidence="2" id="KW-1133">Transmembrane helix</keyword>
<dbReference type="InterPro" id="IPR036366">
    <property type="entry name" value="PGBDSf"/>
</dbReference>
<dbReference type="Gene3D" id="1.10.101.10">
    <property type="entry name" value="PGBD-like superfamily/PGBD"/>
    <property type="match status" value="1"/>
</dbReference>
<dbReference type="EMBL" id="JAEINH010000002">
    <property type="protein sequence ID" value="MBI9114175.1"/>
    <property type="molecule type" value="Genomic_DNA"/>
</dbReference>
<dbReference type="Proteomes" id="UP000602087">
    <property type="component" value="Unassembled WGS sequence"/>
</dbReference>
<accession>A0A934M931</accession>
<dbReference type="AlphaFoldDB" id="A0A934M931"/>
<keyword evidence="4" id="KW-1185">Reference proteome</keyword>